<gene>
    <name evidence="9" type="primary">sasA_2</name>
    <name evidence="9" type="ORF">LMG8286_00999</name>
</gene>
<dbReference type="Pfam" id="PF02518">
    <property type="entry name" value="HATPase_c"/>
    <property type="match status" value="1"/>
</dbReference>
<evidence type="ECO:0000256" key="3">
    <source>
        <dbReference type="ARBA" id="ARBA00022553"/>
    </source>
</evidence>
<keyword evidence="4 9" id="KW-0808">Transferase</keyword>
<reference evidence="9 10" key="1">
    <citation type="submission" date="2020-11" db="EMBL/GenBank/DDBJ databases">
        <authorList>
            <person name="Peeters C."/>
        </authorList>
    </citation>
    <scope>NUCLEOTIDE SEQUENCE [LARGE SCALE GENOMIC DNA]</scope>
    <source>
        <strain evidence="9 10">LMG 8286</strain>
    </source>
</reference>
<evidence type="ECO:0000256" key="5">
    <source>
        <dbReference type="ARBA" id="ARBA00022777"/>
    </source>
</evidence>
<dbReference type="PROSITE" id="PS50109">
    <property type="entry name" value="HIS_KIN"/>
    <property type="match status" value="1"/>
</dbReference>
<dbReference type="GO" id="GO:0016740">
    <property type="term" value="F:transferase activity"/>
    <property type="evidence" value="ECO:0007669"/>
    <property type="project" value="UniProtKB-KW"/>
</dbReference>
<organism evidence="9 10">
    <name type="scientific">Campylobacter suis</name>
    <dbReference type="NCBI Taxonomy" id="2790657"/>
    <lineage>
        <taxon>Bacteria</taxon>
        <taxon>Pseudomonadati</taxon>
        <taxon>Campylobacterota</taxon>
        <taxon>Epsilonproteobacteria</taxon>
        <taxon>Campylobacterales</taxon>
        <taxon>Campylobacteraceae</taxon>
        <taxon>Campylobacter</taxon>
    </lineage>
</organism>
<dbReference type="SMART" id="SM00388">
    <property type="entry name" value="HisKA"/>
    <property type="match status" value="1"/>
</dbReference>
<dbReference type="Gene3D" id="1.10.287.130">
    <property type="match status" value="1"/>
</dbReference>
<comment type="caution">
    <text evidence="9">The sequence shown here is derived from an EMBL/GenBank/DDBJ whole genome shotgun (WGS) entry which is preliminary data.</text>
</comment>
<dbReference type="PANTHER" id="PTHR45453">
    <property type="entry name" value="PHOSPHATE REGULON SENSOR PROTEIN PHOR"/>
    <property type="match status" value="1"/>
</dbReference>
<keyword evidence="6" id="KW-0902">Two-component regulatory system</keyword>
<keyword evidence="10" id="KW-1185">Reference proteome</keyword>
<sequence>MLKKFALFCFLVVVFAATISYFKSPAVCALVLAFFMILLICALVYKDTKRLKEKILNYEEHMDKNGFFFDENAEISTSLDELFLQIKEKNKKLTKKSAKIKLRNSQLQGLLGSISHEFKNPIAVINAASQTIKNDPQMDEKTRANFIEKIVRNSQNIVALIDRVNLRSSENLIAQKSKFDLGILVKNIQNELSSRYMDRQILYTQKSVMITADETLMRQVIINLVENALKYSLDEVVIRLNENSLLVCDKGVGIEAKEIKLITKKYFKTSDNNKTNSFGLGLYIVKQILKMHDFELIINSQKDKGSEFGFKFL</sequence>
<comment type="catalytic activity">
    <reaction evidence="1">
        <text>ATP + protein L-histidine = ADP + protein N-phospho-L-histidine.</text>
        <dbReference type="EC" id="2.7.13.3"/>
    </reaction>
</comment>
<dbReference type="InterPro" id="IPR036890">
    <property type="entry name" value="HATPase_C_sf"/>
</dbReference>
<evidence type="ECO:0000256" key="2">
    <source>
        <dbReference type="ARBA" id="ARBA00012438"/>
    </source>
</evidence>
<evidence type="ECO:0000256" key="4">
    <source>
        <dbReference type="ARBA" id="ARBA00022679"/>
    </source>
</evidence>
<evidence type="ECO:0000313" key="10">
    <source>
        <dbReference type="Proteomes" id="UP000789359"/>
    </source>
</evidence>
<dbReference type="CDD" id="cd00082">
    <property type="entry name" value="HisKA"/>
    <property type="match status" value="1"/>
</dbReference>
<dbReference type="InterPro" id="IPR005467">
    <property type="entry name" value="His_kinase_dom"/>
</dbReference>
<evidence type="ECO:0000256" key="7">
    <source>
        <dbReference type="SAM" id="Phobius"/>
    </source>
</evidence>
<evidence type="ECO:0000256" key="1">
    <source>
        <dbReference type="ARBA" id="ARBA00000085"/>
    </source>
</evidence>
<dbReference type="Proteomes" id="UP000789359">
    <property type="component" value="Unassembled WGS sequence"/>
</dbReference>
<dbReference type="SUPFAM" id="SSF55874">
    <property type="entry name" value="ATPase domain of HSP90 chaperone/DNA topoisomerase II/histidine kinase"/>
    <property type="match status" value="1"/>
</dbReference>
<dbReference type="InterPro" id="IPR003661">
    <property type="entry name" value="HisK_dim/P_dom"/>
</dbReference>
<name>A0ABN7KAL2_9BACT</name>
<keyword evidence="5" id="KW-0418">Kinase</keyword>
<dbReference type="Pfam" id="PF00512">
    <property type="entry name" value="HisKA"/>
    <property type="match status" value="1"/>
</dbReference>
<dbReference type="SUPFAM" id="SSF47384">
    <property type="entry name" value="Homodimeric domain of signal transducing histidine kinase"/>
    <property type="match status" value="1"/>
</dbReference>
<dbReference type="InterPro" id="IPR050351">
    <property type="entry name" value="BphY/WalK/GraS-like"/>
</dbReference>
<dbReference type="EC" id="2.7.13.3" evidence="2"/>
<evidence type="ECO:0000313" key="9">
    <source>
        <dbReference type="EMBL" id="CAD7287905.1"/>
    </source>
</evidence>
<dbReference type="EMBL" id="CAJHOE010000002">
    <property type="protein sequence ID" value="CAD7287905.1"/>
    <property type="molecule type" value="Genomic_DNA"/>
</dbReference>
<dbReference type="SMART" id="SM00387">
    <property type="entry name" value="HATPase_c"/>
    <property type="match status" value="1"/>
</dbReference>
<keyword evidence="7" id="KW-0812">Transmembrane</keyword>
<feature type="transmembrane region" description="Helical" evidence="7">
    <location>
        <begin position="26"/>
        <end position="45"/>
    </location>
</feature>
<keyword evidence="7" id="KW-0472">Membrane</keyword>
<dbReference type="InterPro" id="IPR036097">
    <property type="entry name" value="HisK_dim/P_sf"/>
</dbReference>
<dbReference type="PANTHER" id="PTHR45453:SF1">
    <property type="entry name" value="PHOSPHATE REGULON SENSOR PROTEIN PHOR"/>
    <property type="match status" value="1"/>
</dbReference>
<accession>A0ABN7KAL2</accession>
<evidence type="ECO:0000256" key="6">
    <source>
        <dbReference type="ARBA" id="ARBA00023012"/>
    </source>
</evidence>
<dbReference type="InterPro" id="IPR003594">
    <property type="entry name" value="HATPase_dom"/>
</dbReference>
<dbReference type="Gene3D" id="3.30.565.10">
    <property type="entry name" value="Histidine kinase-like ATPase, C-terminal domain"/>
    <property type="match status" value="1"/>
</dbReference>
<protein>
    <recommendedName>
        <fullName evidence="2">histidine kinase</fullName>
        <ecNumber evidence="2">2.7.13.3</ecNumber>
    </recommendedName>
</protein>
<feature type="domain" description="Histidine kinase" evidence="8">
    <location>
        <begin position="113"/>
        <end position="313"/>
    </location>
</feature>
<keyword evidence="3" id="KW-0597">Phosphoprotein</keyword>
<proteinExistence type="predicted"/>
<keyword evidence="7" id="KW-1133">Transmembrane helix</keyword>
<evidence type="ECO:0000259" key="8">
    <source>
        <dbReference type="PROSITE" id="PS50109"/>
    </source>
</evidence>